<reference evidence="3" key="1">
    <citation type="journal article" date="2019" name="Int. J. Syst. Evol. Microbiol.">
        <title>The Global Catalogue of Microorganisms (GCM) 10K type strain sequencing project: providing services to taxonomists for standard genome sequencing and annotation.</title>
        <authorList>
            <consortium name="The Broad Institute Genomics Platform"/>
            <consortium name="The Broad Institute Genome Sequencing Center for Infectious Disease"/>
            <person name="Wu L."/>
            <person name="Ma J."/>
        </authorList>
    </citation>
    <scope>NUCLEOTIDE SEQUENCE [LARGE SCALE GENOMIC DNA]</scope>
    <source>
        <strain evidence="3">CGMCC 1.16026</strain>
    </source>
</reference>
<name>A0ABW1ZE45_9BACT</name>
<keyword evidence="1" id="KW-0812">Transmembrane</keyword>
<dbReference type="Proteomes" id="UP001596391">
    <property type="component" value="Unassembled WGS sequence"/>
</dbReference>
<proteinExistence type="predicted"/>
<gene>
    <name evidence="2" type="ORF">ACFQBQ_14115</name>
</gene>
<evidence type="ECO:0000313" key="3">
    <source>
        <dbReference type="Proteomes" id="UP001596391"/>
    </source>
</evidence>
<protein>
    <submittedName>
        <fullName evidence="2">Uncharacterized protein</fullName>
    </submittedName>
</protein>
<dbReference type="EMBL" id="JBHSWI010000001">
    <property type="protein sequence ID" value="MFC6646700.1"/>
    <property type="molecule type" value="Genomic_DNA"/>
</dbReference>
<keyword evidence="1" id="KW-0472">Membrane</keyword>
<evidence type="ECO:0000313" key="2">
    <source>
        <dbReference type="EMBL" id="MFC6646700.1"/>
    </source>
</evidence>
<feature type="transmembrane region" description="Helical" evidence="1">
    <location>
        <begin position="40"/>
        <end position="57"/>
    </location>
</feature>
<keyword evidence="1" id="KW-1133">Transmembrane helix</keyword>
<comment type="caution">
    <text evidence="2">The sequence shown here is derived from an EMBL/GenBank/DDBJ whole genome shotgun (WGS) entry which is preliminary data.</text>
</comment>
<keyword evidence="3" id="KW-1185">Reference proteome</keyword>
<sequence length="70" mass="7949">MDARSKPLKEAQPELARRLAAEEARLFAAQTRERTAATRGLLYVALLMLVGLALIAGRERVFPAGWWRQW</sequence>
<dbReference type="RefSeq" id="WP_390235658.1">
    <property type="nucleotide sequence ID" value="NZ_JBHSWI010000001.1"/>
</dbReference>
<accession>A0ABW1ZE45</accession>
<evidence type="ECO:0000256" key="1">
    <source>
        <dbReference type="SAM" id="Phobius"/>
    </source>
</evidence>
<organism evidence="2 3">
    <name type="scientific">Granulicella cerasi</name>
    <dbReference type="NCBI Taxonomy" id="741063"/>
    <lineage>
        <taxon>Bacteria</taxon>
        <taxon>Pseudomonadati</taxon>
        <taxon>Acidobacteriota</taxon>
        <taxon>Terriglobia</taxon>
        <taxon>Terriglobales</taxon>
        <taxon>Acidobacteriaceae</taxon>
        <taxon>Granulicella</taxon>
    </lineage>
</organism>